<dbReference type="SUPFAM" id="SSF51206">
    <property type="entry name" value="cAMP-binding domain-like"/>
    <property type="match status" value="1"/>
</dbReference>
<dbReference type="InterPro" id="IPR014710">
    <property type="entry name" value="RmlC-like_jellyroll"/>
</dbReference>
<gene>
    <name evidence="6" type="ORF">GCM10007884_37280</name>
    <name evidence="7" type="ORF">GGR33_002528</name>
</gene>
<reference evidence="6" key="4">
    <citation type="submission" date="2023-01" db="EMBL/GenBank/DDBJ databases">
        <title>Draft genome sequence of Methylobacterium brachythecii strain NBRC 107710.</title>
        <authorList>
            <person name="Sun Q."/>
            <person name="Mori K."/>
        </authorList>
    </citation>
    <scope>NUCLEOTIDE SEQUENCE</scope>
    <source>
        <strain evidence="6">NBRC 107710</strain>
    </source>
</reference>
<keyword evidence="1" id="KW-0805">Transcription regulation</keyword>
<reference evidence="6" key="1">
    <citation type="journal article" date="2014" name="Int. J. Syst. Evol. Microbiol.">
        <title>Complete genome of a new Firmicutes species belonging to the dominant human colonic microbiota ('Ruminococcus bicirculans') reveals two chromosomes and a selective capacity to utilize plant glucans.</title>
        <authorList>
            <consortium name="NISC Comparative Sequencing Program"/>
            <person name="Wegmann U."/>
            <person name="Louis P."/>
            <person name="Goesmann A."/>
            <person name="Henrissat B."/>
            <person name="Duncan S.H."/>
            <person name="Flint H.J."/>
        </authorList>
    </citation>
    <scope>NUCLEOTIDE SEQUENCE</scope>
    <source>
        <strain evidence="6">NBRC 107710</strain>
    </source>
</reference>
<sequence length="262" mass="28847">MKMIAEAGLYPVLETAGDMLVRRLGAVADLTAGEVQALHRLSGDFIAVKALQDIRLEGDENPCLYFLARGWITSSICLANGKRQVVAVHVDGELIGASSLPFLHAVDTLTPLTDCLISLIPSAQLGAIFAEQPRLGGFFFVAAQRKRVALMDNLLMLGRLSARQGFAAFLLTLFDRKAGSPEAGRQSIYIPMNQDQFSDVLGISAMHVSRTIKSLELDGYITRTGRTFHFVDLPRLRKFARMPERSINRRLSWLPHPEAGRA</sequence>
<dbReference type="Proteomes" id="UP001156881">
    <property type="component" value="Unassembled WGS sequence"/>
</dbReference>
<feature type="domain" description="HTH crp-type" evidence="5">
    <location>
        <begin position="167"/>
        <end position="238"/>
    </location>
</feature>
<dbReference type="EMBL" id="BSPG01000026">
    <property type="protein sequence ID" value="GLS45737.1"/>
    <property type="molecule type" value="Genomic_DNA"/>
</dbReference>
<proteinExistence type="predicted"/>
<keyword evidence="2" id="KW-0238">DNA-binding</keyword>
<evidence type="ECO:0000259" key="4">
    <source>
        <dbReference type="Pfam" id="PF00027"/>
    </source>
</evidence>
<evidence type="ECO:0000256" key="3">
    <source>
        <dbReference type="ARBA" id="ARBA00023163"/>
    </source>
</evidence>
<protein>
    <submittedName>
        <fullName evidence="7">CRP-like cAMP-binding protein</fullName>
    </submittedName>
</protein>
<dbReference type="GO" id="GO:0006355">
    <property type="term" value="P:regulation of DNA-templated transcription"/>
    <property type="evidence" value="ECO:0007669"/>
    <property type="project" value="InterPro"/>
</dbReference>
<reference evidence="9" key="2">
    <citation type="journal article" date="2019" name="Int. J. Syst. Evol. Microbiol.">
        <title>The Global Catalogue of Microorganisms (GCM) 10K type strain sequencing project: providing services to taxonomists for standard genome sequencing and annotation.</title>
        <authorList>
            <consortium name="The Broad Institute Genomics Platform"/>
            <consortium name="The Broad Institute Genome Sequencing Center for Infectious Disease"/>
            <person name="Wu L."/>
            <person name="Ma J."/>
        </authorList>
    </citation>
    <scope>NUCLEOTIDE SEQUENCE [LARGE SCALE GENOMIC DNA]</scope>
    <source>
        <strain evidence="9">NBRC 107710</strain>
    </source>
</reference>
<evidence type="ECO:0000256" key="1">
    <source>
        <dbReference type="ARBA" id="ARBA00023015"/>
    </source>
</evidence>
<keyword evidence="9" id="KW-1185">Reference proteome</keyword>
<dbReference type="InterPro" id="IPR018490">
    <property type="entry name" value="cNMP-bd_dom_sf"/>
</dbReference>
<dbReference type="InterPro" id="IPR036390">
    <property type="entry name" value="WH_DNA-bd_sf"/>
</dbReference>
<evidence type="ECO:0000256" key="2">
    <source>
        <dbReference type="ARBA" id="ARBA00023125"/>
    </source>
</evidence>
<dbReference type="GO" id="GO:0003677">
    <property type="term" value="F:DNA binding"/>
    <property type="evidence" value="ECO:0007669"/>
    <property type="project" value="UniProtKB-KW"/>
</dbReference>
<comment type="caution">
    <text evidence="7">The sequence shown here is derived from an EMBL/GenBank/DDBJ whole genome shotgun (WGS) entry which is preliminary data.</text>
</comment>
<dbReference type="RefSeq" id="WP_183505558.1">
    <property type="nucleotide sequence ID" value="NZ_BSPG01000026.1"/>
</dbReference>
<feature type="domain" description="Cyclic nucleotide-binding" evidence="4">
    <location>
        <begin position="53"/>
        <end position="131"/>
    </location>
</feature>
<organism evidence="7 8">
    <name type="scientific">Methylobacterium brachythecii</name>
    <dbReference type="NCBI Taxonomy" id="1176177"/>
    <lineage>
        <taxon>Bacteria</taxon>
        <taxon>Pseudomonadati</taxon>
        <taxon>Pseudomonadota</taxon>
        <taxon>Alphaproteobacteria</taxon>
        <taxon>Hyphomicrobiales</taxon>
        <taxon>Methylobacteriaceae</taxon>
        <taxon>Methylobacterium</taxon>
    </lineage>
</organism>
<dbReference type="InterPro" id="IPR000595">
    <property type="entry name" value="cNMP-bd_dom"/>
</dbReference>
<reference evidence="7 8" key="3">
    <citation type="submission" date="2020-08" db="EMBL/GenBank/DDBJ databases">
        <title>Genomic Encyclopedia of Type Strains, Phase IV (KMG-IV): sequencing the most valuable type-strain genomes for metagenomic binning, comparative biology and taxonomic classification.</title>
        <authorList>
            <person name="Goeker M."/>
        </authorList>
    </citation>
    <scope>NUCLEOTIDE SEQUENCE [LARGE SCALE GENOMIC DNA]</scope>
    <source>
        <strain evidence="7 8">DSM 24105</strain>
    </source>
</reference>
<accession>A0A7W6AIH8</accession>
<dbReference type="Pfam" id="PF00027">
    <property type="entry name" value="cNMP_binding"/>
    <property type="match status" value="1"/>
</dbReference>
<evidence type="ECO:0000313" key="7">
    <source>
        <dbReference type="EMBL" id="MBB3903026.1"/>
    </source>
</evidence>
<evidence type="ECO:0000313" key="9">
    <source>
        <dbReference type="Proteomes" id="UP001156881"/>
    </source>
</evidence>
<dbReference type="AlphaFoldDB" id="A0A7W6AIH8"/>
<name>A0A7W6AIH8_9HYPH</name>
<dbReference type="InterPro" id="IPR012318">
    <property type="entry name" value="HTH_CRP"/>
</dbReference>
<keyword evidence="3" id="KW-0804">Transcription</keyword>
<dbReference type="Pfam" id="PF13545">
    <property type="entry name" value="HTH_Crp_2"/>
    <property type="match status" value="1"/>
</dbReference>
<evidence type="ECO:0000313" key="8">
    <source>
        <dbReference type="Proteomes" id="UP000517759"/>
    </source>
</evidence>
<dbReference type="SUPFAM" id="SSF46785">
    <property type="entry name" value="Winged helix' DNA-binding domain"/>
    <property type="match status" value="1"/>
</dbReference>
<dbReference type="Proteomes" id="UP000517759">
    <property type="component" value="Unassembled WGS sequence"/>
</dbReference>
<evidence type="ECO:0000313" key="6">
    <source>
        <dbReference type="EMBL" id="GLS45737.1"/>
    </source>
</evidence>
<dbReference type="EMBL" id="JACIDN010000004">
    <property type="protein sequence ID" value="MBB3903026.1"/>
    <property type="molecule type" value="Genomic_DNA"/>
</dbReference>
<evidence type="ECO:0000259" key="5">
    <source>
        <dbReference type="Pfam" id="PF13545"/>
    </source>
</evidence>
<dbReference type="Gene3D" id="2.60.120.10">
    <property type="entry name" value="Jelly Rolls"/>
    <property type="match status" value="1"/>
</dbReference>